<dbReference type="InterPro" id="IPR050177">
    <property type="entry name" value="Lipid_A_modif_metabolic_enz"/>
</dbReference>
<dbReference type="AlphaFoldDB" id="A0A382MVF3"/>
<organism evidence="2">
    <name type="scientific">marine metagenome</name>
    <dbReference type="NCBI Taxonomy" id="408172"/>
    <lineage>
        <taxon>unclassified sequences</taxon>
        <taxon>metagenomes</taxon>
        <taxon>ecological metagenomes</taxon>
    </lineage>
</organism>
<reference evidence="2" key="1">
    <citation type="submission" date="2018-05" db="EMBL/GenBank/DDBJ databases">
        <authorList>
            <person name="Lanie J.A."/>
            <person name="Ng W.-L."/>
            <person name="Kazmierczak K.M."/>
            <person name="Andrzejewski T.M."/>
            <person name="Davidsen T.M."/>
            <person name="Wayne K.J."/>
            <person name="Tettelin H."/>
            <person name="Glass J.I."/>
            <person name="Rusch D."/>
            <person name="Podicherti R."/>
            <person name="Tsui H.-C.T."/>
            <person name="Winkler M.E."/>
        </authorList>
    </citation>
    <scope>NUCLEOTIDE SEQUENCE</scope>
</reference>
<feature type="domain" description="NAD-dependent epimerase/dehydratase" evidence="1">
    <location>
        <begin position="13"/>
        <end position="250"/>
    </location>
</feature>
<dbReference type="Pfam" id="PF01370">
    <property type="entry name" value="Epimerase"/>
    <property type="match status" value="1"/>
</dbReference>
<proteinExistence type="predicted"/>
<name>A0A382MVF3_9ZZZZ</name>
<feature type="non-terminal residue" evidence="2">
    <location>
        <position position="323"/>
    </location>
</feature>
<dbReference type="PANTHER" id="PTHR43245">
    <property type="entry name" value="BIFUNCTIONAL POLYMYXIN RESISTANCE PROTEIN ARNA"/>
    <property type="match status" value="1"/>
</dbReference>
<protein>
    <recommendedName>
        <fullName evidence="1">NAD-dependent epimerase/dehydratase domain-containing protein</fullName>
    </recommendedName>
</protein>
<dbReference type="Gene3D" id="3.40.50.720">
    <property type="entry name" value="NAD(P)-binding Rossmann-like Domain"/>
    <property type="match status" value="1"/>
</dbReference>
<dbReference type="InterPro" id="IPR001509">
    <property type="entry name" value="Epimerase_deHydtase"/>
</dbReference>
<accession>A0A382MVF3</accession>
<sequence length="323" mass="36470">MNISDPSKKPSAFLSGGTGKIGRHLVRFLLEKNFVVKILTRKDYNPWPKESNVKIIKGNILDQNILKRVIAENDYVFHLAAYQNSNDNNKENFFKTNVLGAEILLKTCLRNNVKRVVYVSSTVIFKNTEKVTQNEKWELENHANLDYYASTKLDGLLRARKMYNQSKSSFPLVIVFPSAVVDVNSFASSAPSTLVQRIIWEKIGGGIPGGIVNLIGKGNRILNYVIMDDLIKGIYLAAKYGGNGEEYILGGENITSRDYLSALALRQNKKVFPLRIPVFPIRVLFLFRSFLKLPSIIKLIIQNNSKNCCFSLEKAKMELGYVP</sequence>
<dbReference type="SUPFAM" id="SSF51735">
    <property type="entry name" value="NAD(P)-binding Rossmann-fold domains"/>
    <property type="match status" value="1"/>
</dbReference>
<evidence type="ECO:0000313" key="2">
    <source>
        <dbReference type="EMBL" id="SVC52095.1"/>
    </source>
</evidence>
<evidence type="ECO:0000259" key="1">
    <source>
        <dbReference type="Pfam" id="PF01370"/>
    </source>
</evidence>
<gene>
    <name evidence="2" type="ORF">METZ01_LOCUS304949</name>
</gene>
<dbReference type="EMBL" id="UINC01095756">
    <property type="protein sequence ID" value="SVC52095.1"/>
    <property type="molecule type" value="Genomic_DNA"/>
</dbReference>
<dbReference type="InterPro" id="IPR036291">
    <property type="entry name" value="NAD(P)-bd_dom_sf"/>
</dbReference>